<evidence type="ECO:0000256" key="9">
    <source>
        <dbReference type="ARBA" id="ARBA00023004"/>
    </source>
</evidence>
<keyword evidence="10" id="KW-0443">Lipid metabolism</keyword>
<dbReference type="GO" id="GO:0004768">
    <property type="term" value="F:stearoyl-CoA 9-desaturase activity"/>
    <property type="evidence" value="ECO:0007669"/>
    <property type="project" value="TreeGrafter"/>
</dbReference>
<keyword evidence="4 13" id="KW-0812">Transmembrane</keyword>
<dbReference type="InterPro" id="IPR001522">
    <property type="entry name" value="FADS-1_CS"/>
</dbReference>
<keyword evidence="6" id="KW-0276">Fatty acid metabolism</keyword>
<keyword evidence="12 13" id="KW-0275">Fatty acid biosynthesis</keyword>
<accession>E3TMU8</accession>
<keyword evidence="3 13" id="KW-0444">Lipid biosynthesis</keyword>
<evidence type="ECO:0000256" key="2">
    <source>
        <dbReference type="ARBA" id="ARBA00009295"/>
    </source>
</evidence>
<dbReference type="AlphaFoldDB" id="E3TMU8"/>
<evidence type="ECO:0000256" key="4">
    <source>
        <dbReference type="ARBA" id="ARBA00022692"/>
    </source>
</evidence>
<keyword evidence="9" id="KW-0408">Iron</keyword>
<dbReference type="EMBL" id="GU952763">
    <property type="protein sequence ID" value="ADO85596.1"/>
    <property type="molecule type" value="mRNA"/>
</dbReference>
<dbReference type="InterPro" id="IPR005804">
    <property type="entry name" value="FA_desaturase_dom"/>
</dbReference>
<evidence type="ECO:0000256" key="8">
    <source>
        <dbReference type="ARBA" id="ARBA00023002"/>
    </source>
</evidence>
<dbReference type="PANTHER" id="PTHR11351">
    <property type="entry name" value="ACYL-COA DESATURASE"/>
    <property type="match status" value="1"/>
</dbReference>
<keyword evidence="8 13" id="KW-0560">Oxidoreductase</keyword>
<organism evidence="16">
    <name type="scientific">Antheraea pernyi</name>
    <name type="common">Chinese oak silk moth</name>
    <name type="synonym">Bombyx pernyi</name>
    <dbReference type="NCBI Taxonomy" id="7119"/>
    <lineage>
        <taxon>Eukaryota</taxon>
        <taxon>Metazoa</taxon>
        <taxon>Ecdysozoa</taxon>
        <taxon>Arthropoda</taxon>
        <taxon>Hexapoda</taxon>
        <taxon>Insecta</taxon>
        <taxon>Pterygota</taxon>
        <taxon>Neoptera</taxon>
        <taxon>Endopterygota</taxon>
        <taxon>Lepidoptera</taxon>
        <taxon>Glossata</taxon>
        <taxon>Ditrysia</taxon>
        <taxon>Bombycoidea</taxon>
        <taxon>Saturniidae</taxon>
        <taxon>Saturniinae</taxon>
        <taxon>Saturniini</taxon>
        <taxon>Antheraea</taxon>
    </lineage>
</organism>
<feature type="transmembrane region" description="Helical" evidence="14">
    <location>
        <begin position="180"/>
        <end position="201"/>
    </location>
</feature>
<evidence type="ECO:0000256" key="6">
    <source>
        <dbReference type="ARBA" id="ARBA00022832"/>
    </source>
</evidence>
<dbReference type="InterPro" id="IPR015876">
    <property type="entry name" value="Acyl-CoA_DS"/>
</dbReference>
<keyword evidence="5" id="KW-0479">Metal-binding</keyword>
<evidence type="ECO:0000256" key="5">
    <source>
        <dbReference type="ARBA" id="ARBA00022723"/>
    </source>
</evidence>
<evidence type="ECO:0000256" key="10">
    <source>
        <dbReference type="ARBA" id="ARBA00023098"/>
    </source>
</evidence>
<comment type="domain">
    <text evidence="13">The histidine box domains are involved in binding the catalytic metal ions.</text>
</comment>
<evidence type="ECO:0000259" key="15">
    <source>
        <dbReference type="Pfam" id="PF00487"/>
    </source>
</evidence>
<comment type="cofactor">
    <cofactor evidence="13">
        <name>Fe(2+)</name>
        <dbReference type="ChEBI" id="CHEBI:29033"/>
    </cofactor>
</comment>
<feature type="transmembrane region" description="Helical" evidence="14">
    <location>
        <begin position="61"/>
        <end position="83"/>
    </location>
</feature>
<dbReference type="GO" id="GO:0005789">
    <property type="term" value="C:endoplasmic reticulum membrane"/>
    <property type="evidence" value="ECO:0007669"/>
    <property type="project" value="TreeGrafter"/>
</dbReference>
<proteinExistence type="evidence at transcript level"/>
<evidence type="ECO:0000256" key="13">
    <source>
        <dbReference type="RuleBase" id="RU000581"/>
    </source>
</evidence>
<dbReference type="CDD" id="cd03505">
    <property type="entry name" value="Delta9-FADS-like"/>
    <property type="match status" value="1"/>
</dbReference>
<dbReference type="GO" id="GO:0006636">
    <property type="term" value="P:unsaturated fatty acid biosynthetic process"/>
    <property type="evidence" value="ECO:0007669"/>
    <property type="project" value="TreeGrafter"/>
</dbReference>
<keyword evidence="7 14" id="KW-1133">Transmembrane helix</keyword>
<evidence type="ECO:0000256" key="12">
    <source>
        <dbReference type="ARBA" id="ARBA00023160"/>
    </source>
</evidence>
<evidence type="ECO:0000256" key="1">
    <source>
        <dbReference type="ARBA" id="ARBA00004141"/>
    </source>
</evidence>
<reference evidence="16" key="2">
    <citation type="submission" date="2010-03" db="EMBL/GenBank/DDBJ databases">
        <authorList>
            <person name="Wang H.-L."/>
            <person name="Lienard M.A."/>
            <person name="Zhao C.-H."/>
            <person name="Wang C.-Z."/>
            <person name="Lofstedt C."/>
        </authorList>
    </citation>
    <scope>NUCLEOTIDE SEQUENCE</scope>
    <source>
        <tissue evidence="16">Pheromone gland</tissue>
    </source>
</reference>
<dbReference type="PRINTS" id="PR00075">
    <property type="entry name" value="FACDDSATRASE"/>
</dbReference>
<feature type="domain" description="Fatty acid desaturase" evidence="15">
    <location>
        <begin position="68"/>
        <end position="267"/>
    </location>
</feature>
<dbReference type="GO" id="GO:0005506">
    <property type="term" value="F:iron ion binding"/>
    <property type="evidence" value="ECO:0007669"/>
    <property type="project" value="TreeGrafter"/>
</dbReference>
<feature type="transmembrane region" description="Helical" evidence="14">
    <location>
        <begin position="34"/>
        <end position="55"/>
    </location>
</feature>
<name>E3TMU8_ANTPE</name>
<feature type="transmembrane region" description="Helical" evidence="14">
    <location>
        <begin position="213"/>
        <end position="233"/>
    </location>
</feature>
<evidence type="ECO:0000256" key="3">
    <source>
        <dbReference type="ARBA" id="ARBA00022516"/>
    </source>
</evidence>
<dbReference type="PROSITE" id="PS00476">
    <property type="entry name" value="FATTY_ACID_DESATUR_1"/>
    <property type="match status" value="1"/>
</dbReference>
<evidence type="ECO:0000256" key="7">
    <source>
        <dbReference type="ARBA" id="ARBA00022989"/>
    </source>
</evidence>
<protein>
    <submittedName>
        <fullName evidence="16">Acyl-CoA-delta-11-desaturase</fullName>
    </submittedName>
</protein>
<feature type="transmembrane region" description="Helical" evidence="14">
    <location>
        <begin position="95"/>
        <end position="114"/>
    </location>
</feature>
<evidence type="ECO:0000256" key="14">
    <source>
        <dbReference type="SAM" id="Phobius"/>
    </source>
</evidence>
<sequence>MAPCTEKEDELITCEGSIEKLIAPQANKRKHQIVYMNLFTFGYWYIAGLYGLYLFFTSTKWSTIILNIFLIIASGLGITVGAHRLWAHKCFKAKLPLQIILMILNTLAFQNTAITWVRDHRMHHKFTDTDADPHNATRGFFFSHVGWLLVKKHPELMKRSKHIDMSDIYGNPVLTFQKKYAFPLVATFTFILPTVVPIYFWDESLNNAWHATVFRYAYNLNITFLVNSAAHMWGYRPYDKNIQPTQNIFTTLCTFGEGFHNYHHTFPWDYRAAELGNNYLNLSTKVIDFFAWIGWAYDLKTVPADIVNSRAKRTGDGTDLWGGNHKHTLDEKENRELDDYVHKSAF</sequence>
<evidence type="ECO:0000313" key="16">
    <source>
        <dbReference type="EMBL" id="ADO85596.1"/>
    </source>
</evidence>
<reference evidence="16" key="1">
    <citation type="journal article" date="2010" name="Insect Biochem. Mol. Biol.">
        <title>Neofunctionalization in an ancestral insect desaturase lineage led to rare ?6 pheromone signals in the Chinese tussah silkworm.</title>
        <authorList>
            <person name="Wang H.L."/>
            <person name="Lienard M.A."/>
            <person name="Zhao C.H."/>
            <person name="Wang C.Z."/>
            <person name="Lofstedt C."/>
        </authorList>
    </citation>
    <scope>NUCLEOTIDE SEQUENCE</scope>
    <source>
        <tissue evidence="16">Pheromone gland</tissue>
    </source>
</reference>
<keyword evidence="11 14" id="KW-0472">Membrane</keyword>
<dbReference type="Pfam" id="PF00487">
    <property type="entry name" value="FA_desaturase"/>
    <property type="match status" value="1"/>
</dbReference>
<comment type="similarity">
    <text evidence="2 13">Belongs to the fatty acid desaturase type 1 family.</text>
</comment>
<dbReference type="PANTHER" id="PTHR11351:SF31">
    <property type="entry name" value="DESATURASE 1, ISOFORM A-RELATED"/>
    <property type="match status" value="1"/>
</dbReference>
<comment type="subcellular location">
    <subcellularLocation>
        <location evidence="1">Membrane</location>
        <topology evidence="1">Multi-pass membrane protein</topology>
    </subcellularLocation>
</comment>
<evidence type="ECO:0000256" key="11">
    <source>
        <dbReference type="ARBA" id="ARBA00023136"/>
    </source>
</evidence>